<reference evidence="3" key="1">
    <citation type="journal article" date="2019" name="Int. J. Syst. Evol. Microbiol.">
        <title>The Global Catalogue of Microorganisms (GCM) 10K type strain sequencing project: providing services to taxonomists for standard genome sequencing and annotation.</title>
        <authorList>
            <consortium name="The Broad Institute Genomics Platform"/>
            <consortium name="The Broad Institute Genome Sequencing Center for Infectious Disease"/>
            <person name="Wu L."/>
            <person name="Ma J."/>
        </authorList>
    </citation>
    <scope>NUCLEOTIDE SEQUENCE [LARGE SCALE GENOMIC DNA]</scope>
    <source>
        <strain evidence="3">JCM 18200</strain>
    </source>
</reference>
<dbReference type="SUPFAM" id="SSF111369">
    <property type="entry name" value="HlyD-like secretion proteins"/>
    <property type="match status" value="1"/>
</dbReference>
<dbReference type="PANTHER" id="PTHR30469">
    <property type="entry name" value="MULTIDRUG RESISTANCE PROTEIN MDTA"/>
    <property type="match status" value="1"/>
</dbReference>
<protein>
    <submittedName>
        <fullName evidence="2">HlyD family efflux transporter periplasmic adaptor subunit</fullName>
    </submittedName>
</protein>
<gene>
    <name evidence="2" type="ORF">GCM10023231_22050</name>
</gene>
<evidence type="ECO:0000313" key="2">
    <source>
        <dbReference type="EMBL" id="GAA4793371.1"/>
    </source>
</evidence>
<dbReference type="Gene3D" id="2.40.30.170">
    <property type="match status" value="1"/>
</dbReference>
<keyword evidence="3" id="KW-1185">Reference proteome</keyword>
<keyword evidence="1" id="KW-0175">Coiled coil</keyword>
<dbReference type="PANTHER" id="PTHR30469:SF33">
    <property type="entry name" value="SLR1207 PROTEIN"/>
    <property type="match status" value="1"/>
</dbReference>
<evidence type="ECO:0000313" key="3">
    <source>
        <dbReference type="Proteomes" id="UP001501411"/>
    </source>
</evidence>
<dbReference type="RefSeq" id="WP_345231837.1">
    <property type="nucleotide sequence ID" value="NZ_BAABIQ010000034.1"/>
</dbReference>
<sequence>MRTILLIGFIALLCFSCKNNELGYDASGAFEAIETVVSAEASGTIKALTLEEGQDLAAGAVVGYIDTTQLFLKKRQLEAQVRAVLSKRPNVAAELAALQEELRHAKSEKERLVNLVHADAATPKQLDDAEAQVNIIRKRIAAQQSSLGITSASLQEETNPLYAQIEQLNDQLTKSKIINPIKGTVLTKYVEANEMATVGKPLYRIADISTIILRAYIGGEKFSNIKIGQQVRVQVDQGKDQFKDYVGIIEWISDKAEFTPKTIQTKDERANLVYALKIRVKNDGYLKIGMYGQVVLDQKTEH</sequence>
<dbReference type="EMBL" id="BAABIQ010000034">
    <property type="protein sequence ID" value="GAA4793371.1"/>
    <property type="molecule type" value="Genomic_DNA"/>
</dbReference>
<evidence type="ECO:0000256" key="1">
    <source>
        <dbReference type="SAM" id="Coils"/>
    </source>
</evidence>
<dbReference type="Gene3D" id="2.40.50.100">
    <property type="match status" value="1"/>
</dbReference>
<comment type="caution">
    <text evidence="2">The sequence shown here is derived from an EMBL/GenBank/DDBJ whole genome shotgun (WGS) entry which is preliminary data.</text>
</comment>
<dbReference type="Proteomes" id="UP001501411">
    <property type="component" value="Unassembled WGS sequence"/>
</dbReference>
<accession>A0ABP9BES9</accession>
<name>A0ABP9BES9_9SPHI</name>
<proteinExistence type="predicted"/>
<organism evidence="2 3">
    <name type="scientific">Olivibacter ginsenosidimutans</name>
    <dbReference type="NCBI Taxonomy" id="1176537"/>
    <lineage>
        <taxon>Bacteria</taxon>
        <taxon>Pseudomonadati</taxon>
        <taxon>Bacteroidota</taxon>
        <taxon>Sphingobacteriia</taxon>
        <taxon>Sphingobacteriales</taxon>
        <taxon>Sphingobacteriaceae</taxon>
        <taxon>Olivibacter</taxon>
    </lineage>
</organism>
<feature type="coiled-coil region" evidence="1">
    <location>
        <begin position="88"/>
        <end position="146"/>
    </location>
</feature>